<evidence type="ECO:0000313" key="1">
    <source>
        <dbReference type="EMBL" id="GAI80109.1"/>
    </source>
</evidence>
<dbReference type="InterPro" id="IPR029055">
    <property type="entry name" value="Ntn_hydrolases_N"/>
</dbReference>
<dbReference type="AlphaFoldDB" id="X1TJA9"/>
<proteinExistence type="predicted"/>
<dbReference type="Gene3D" id="3.60.20.10">
    <property type="entry name" value="Glutamine Phosphoribosylpyrophosphate, subunit 1, domain 1"/>
    <property type="match status" value="1"/>
</dbReference>
<dbReference type="PANTHER" id="PTHR34218">
    <property type="entry name" value="PEPTIDASE S45 PENICILLIN AMIDASE"/>
    <property type="match status" value="1"/>
</dbReference>
<dbReference type="EMBL" id="BARW01014801">
    <property type="protein sequence ID" value="GAI80109.1"/>
    <property type="molecule type" value="Genomic_DNA"/>
</dbReference>
<dbReference type="GO" id="GO:0016787">
    <property type="term" value="F:hydrolase activity"/>
    <property type="evidence" value="ECO:0007669"/>
    <property type="project" value="InterPro"/>
</dbReference>
<protein>
    <submittedName>
        <fullName evidence="1">Uncharacterized protein</fullName>
    </submittedName>
</protein>
<dbReference type="Pfam" id="PF01804">
    <property type="entry name" value="Penicil_amidase"/>
    <property type="match status" value="1"/>
</dbReference>
<sequence>MKSLFVIIILFILIITGRAEKGTDEYEWTGFIPFEELPWVFNPSKGYIATANNHIVSESYPYVLETEYDHSGYY</sequence>
<comment type="caution">
    <text evidence="1">The sequence shown here is derived from an EMBL/GenBank/DDBJ whole genome shotgun (WGS) entry which is preliminary data.</text>
</comment>
<dbReference type="GO" id="GO:0017000">
    <property type="term" value="P:antibiotic biosynthetic process"/>
    <property type="evidence" value="ECO:0007669"/>
    <property type="project" value="InterPro"/>
</dbReference>
<reference evidence="1" key="1">
    <citation type="journal article" date="2014" name="Front. Microbiol.">
        <title>High frequency of phylogenetically diverse reductive dehalogenase-homologous genes in deep subseafloor sedimentary metagenomes.</title>
        <authorList>
            <person name="Kawai M."/>
            <person name="Futagami T."/>
            <person name="Toyoda A."/>
            <person name="Takaki Y."/>
            <person name="Nishi S."/>
            <person name="Hori S."/>
            <person name="Arai W."/>
            <person name="Tsubouchi T."/>
            <person name="Morono Y."/>
            <person name="Uchiyama I."/>
            <person name="Ito T."/>
            <person name="Fujiyama A."/>
            <person name="Inagaki F."/>
            <person name="Takami H."/>
        </authorList>
    </citation>
    <scope>NUCLEOTIDE SEQUENCE</scope>
    <source>
        <strain evidence="1">Expedition CK06-06</strain>
    </source>
</reference>
<accession>X1TJA9</accession>
<dbReference type="SUPFAM" id="SSF56235">
    <property type="entry name" value="N-terminal nucleophile aminohydrolases (Ntn hydrolases)"/>
    <property type="match status" value="1"/>
</dbReference>
<dbReference type="PANTHER" id="PTHR34218:SF4">
    <property type="entry name" value="ACYL-HOMOSERINE LACTONE ACYLASE QUIP"/>
    <property type="match status" value="1"/>
</dbReference>
<name>X1TJA9_9ZZZZ</name>
<gene>
    <name evidence="1" type="ORF">S12H4_26134</name>
</gene>
<dbReference type="InterPro" id="IPR002692">
    <property type="entry name" value="S45"/>
</dbReference>
<organism evidence="1">
    <name type="scientific">marine sediment metagenome</name>
    <dbReference type="NCBI Taxonomy" id="412755"/>
    <lineage>
        <taxon>unclassified sequences</taxon>
        <taxon>metagenomes</taxon>
        <taxon>ecological metagenomes</taxon>
    </lineage>
</organism>